<evidence type="ECO:0000313" key="2">
    <source>
        <dbReference type="EMBL" id="QGK72094.1"/>
    </source>
</evidence>
<dbReference type="EMBL" id="CP045929">
    <property type="protein sequence ID" value="QGK72094.1"/>
    <property type="molecule type" value="Genomic_DNA"/>
</dbReference>
<dbReference type="InterPro" id="IPR050228">
    <property type="entry name" value="Carboxylesterase_BioH"/>
</dbReference>
<evidence type="ECO:0000313" key="3">
    <source>
        <dbReference type="Proteomes" id="UP000371041"/>
    </source>
</evidence>
<proteinExistence type="predicted"/>
<dbReference type="GO" id="GO:0016787">
    <property type="term" value="F:hydrolase activity"/>
    <property type="evidence" value="ECO:0007669"/>
    <property type="project" value="UniProtKB-KW"/>
</dbReference>
<dbReference type="InterPro" id="IPR000073">
    <property type="entry name" value="AB_hydrolase_1"/>
</dbReference>
<dbReference type="PANTHER" id="PTHR43194:SF5">
    <property type="entry name" value="PIMELOYL-[ACYL-CARRIER PROTEIN] METHYL ESTER ESTERASE"/>
    <property type="match status" value="1"/>
</dbReference>
<keyword evidence="3" id="KW-1185">Reference proteome</keyword>
<sequence length="260" mass="27178">MTRPEIAWTVLADGPAGAETLVVGSSLGTAVEPLWTACAKRLAQRYRVVGWDLPGHGRSPIADGSFTVADLAEAVLAEWPSGRARYAGVSVGGATGLELALRAGGVAEAVAVMCSGAQIGSAQNWQDRADFVRRDGTAAMVDGSRQRWFSPESRTQLPGAVTELLDSLVAADDDSYARVCEALATYDVRDRLGEIDIPVLAVAGADDAVCPPQQAHDIVDGVRTGRAVVINHAAHLAPAEQPDAVADLLLAWGIEEGDET</sequence>
<dbReference type="PRINTS" id="PR00111">
    <property type="entry name" value="ABHYDROLASE"/>
</dbReference>
<organism evidence="2 3">
    <name type="scientific">Allosaccharopolyspora coralli</name>
    <dbReference type="NCBI Taxonomy" id="2665642"/>
    <lineage>
        <taxon>Bacteria</taxon>
        <taxon>Bacillati</taxon>
        <taxon>Actinomycetota</taxon>
        <taxon>Actinomycetes</taxon>
        <taxon>Pseudonocardiales</taxon>
        <taxon>Pseudonocardiaceae</taxon>
        <taxon>Allosaccharopolyspora</taxon>
    </lineage>
</organism>
<dbReference type="Pfam" id="PF12697">
    <property type="entry name" value="Abhydrolase_6"/>
    <property type="match status" value="1"/>
</dbReference>
<feature type="domain" description="AB hydrolase-1" evidence="1">
    <location>
        <begin position="35"/>
        <end position="247"/>
    </location>
</feature>
<protein>
    <submittedName>
        <fullName evidence="2">Alpha/beta fold hydrolase</fullName>
    </submittedName>
</protein>
<dbReference type="AlphaFoldDB" id="A0A5Q3QFT9"/>
<name>A0A5Q3QFT9_9PSEU</name>
<evidence type="ECO:0000259" key="1">
    <source>
        <dbReference type="Pfam" id="PF12697"/>
    </source>
</evidence>
<gene>
    <name evidence="2" type="ORF">GIY23_06630</name>
</gene>
<dbReference type="Gene3D" id="3.40.50.1820">
    <property type="entry name" value="alpha/beta hydrolase"/>
    <property type="match status" value="1"/>
</dbReference>
<reference evidence="3" key="1">
    <citation type="submission" date="2019-11" db="EMBL/GenBank/DDBJ databases">
        <title>The complete genome sequence of Saccharopolyspora sp. E2A.</title>
        <authorList>
            <person name="Zhang G."/>
        </authorList>
    </citation>
    <scope>NUCLEOTIDE SEQUENCE [LARGE SCALE GENOMIC DNA]</scope>
    <source>
        <strain evidence="3">E2A</strain>
    </source>
</reference>
<accession>A0A5Q3QFT9</accession>
<dbReference type="InterPro" id="IPR029058">
    <property type="entry name" value="AB_hydrolase_fold"/>
</dbReference>
<dbReference type="KEGG" id="sace:GIY23_06630"/>
<dbReference type="SUPFAM" id="SSF53474">
    <property type="entry name" value="alpha/beta-Hydrolases"/>
    <property type="match status" value="1"/>
</dbReference>
<keyword evidence="2" id="KW-0378">Hydrolase</keyword>
<dbReference type="Proteomes" id="UP000371041">
    <property type="component" value="Chromosome"/>
</dbReference>
<dbReference type="PANTHER" id="PTHR43194">
    <property type="entry name" value="HYDROLASE ALPHA/BETA FOLD FAMILY"/>
    <property type="match status" value="1"/>
</dbReference>